<evidence type="ECO:0000313" key="2">
    <source>
        <dbReference type="EMBL" id="MFC3687976.1"/>
    </source>
</evidence>
<dbReference type="InterPro" id="IPR015421">
    <property type="entry name" value="PyrdxlP-dep_Trfase_major"/>
</dbReference>
<dbReference type="Pfam" id="PF00155">
    <property type="entry name" value="Aminotran_1_2"/>
    <property type="match status" value="1"/>
</dbReference>
<dbReference type="Gene3D" id="3.90.1150.10">
    <property type="entry name" value="Aspartate Aminotransferase, domain 1"/>
    <property type="match status" value="1"/>
</dbReference>
<accession>A0ABV7WHH0</accession>
<proteinExistence type="predicted"/>
<protein>
    <submittedName>
        <fullName evidence="2">PLP-dependent aminotransferase family protein</fullName>
    </submittedName>
</protein>
<keyword evidence="3" id="KW-1185">Reference proteome</keyword>
<keyword evidence="2" id="KW-0032">Aminotransferase</keyword>
<dbReference type="GO" id="GO:0008483">
    <property type="term" value="F:transaminase activity"/>
    <property type="evidence" value="ECO:0007669"/>
    <property type="project" value="UniProtKB-KW"/>
</dbReference>
<dbReference type="Proteomes" id="UP001595685">
    <property type="component" value="Unassembled WGS sequence"/>
</dbReference>
<name>A0ABV7WHH0_9MICO</name>
<evidence type="ECO:0000313" key="3">
    <source>
        <dbReference type="Proteomes" id="UP001595685"/>
    </source>
</evidence>
<gene>
    <name evidence="2" type="ORF">ACFOLH_06435</name>
</gene>
<dbReference type="EMBL" id="JBHRWW010000003">
    <property type="protein sequence ID" value="MFC3687976.1"/>
    <property type="molecule type" value="Genomic_DNA"/>
</dbReference>
<keyword evidence="2" id="KW-0808">Transferase</keyword>
<reference evidence="3" key="1">
    <citation type="journal article" date="2019" name="Int. J. Syst. Evol. Microbiol.">
        <title>The Global Catalogue of Microorganisms (GCM) 10K type strain sequencing project: providing services to taxonomists for standard genome sequencing and annotation.</title>
        <authorList>
            <consortium name="The Broad Institute Genomics Platform"/>
            <consortium name="The Broad Institute Genome Sequencing Center for Infectious Disease"/>
            <person name="Wu L."/>
            <person name="Ma J."/>
        </authorList>
    </citation>
    <scope>NUCLEOTIDE SEQUENCE [LARGE SCALE GENOMIC DNA]</scope>
    <source>
        <strain evidence="3">NCAIM B.02333</strain>
    </source>
</reference>
<dbReference type="InterPro" id="IPR015422">
    <property type="entry name" value="PyrdxlP-dep_Trfase_small"/>
</dbReference>
<evidence type="ECO:0000259" key="1">
    <source>
        <dbReference type="Pfam" id="PF00155"/>
    </source>
</evidence>
<dbReference type="RefSeq" id="WP_340294233.1">
    <property type="nucleotide sequence ID" value="NZ_JBBEOI010000145.1"/>
</dbReference>
<dbReference type="PANTHER" id="PTHR42858:SF1">
    <property type="entry name" value="LD15494P"/>
    <property type="match status" value="1"/>
</dbReference>
<dbReference type="InterPro" id="IPR004839">
    <property type="entry name" value="Aminotransferase_I/II_large"/>
</dbReference>
<organism evidence="2 3">
    <name type="scientific">Aquipuribacter hungaricus</name>
    <dbReference type="NCBI Taxonomy" id="545624"/>
    <lineage>
        <taxon>Bacteria</taxon>
        <taxon>Bacillati</taxon>
        <taxon>Actinomycetota</taxon>
        <taxon>Actinomycetes</taxon>
        <taxon>Micrococcales</taxon>
        <taxon>Intrasporangiaceae</taxon>
        <taxon>Aquipuribacter</taxon>
    </lineage>
</organism>
<dbReference type="CDD" id="cd00609">
    <property type="entry name" value="AAT_like"/>
    <property type="match status" value="1"/>
</dbReference>
<dbReference type="PANTHER" id="PTHR42858">
    <property type="entry name" value="AMINOTRANSFERASE"/>
    <property type="match status" value="1"/>
</dbReference>
<sequence length="401" mass="42869">MTTTLQPAPGASTLLASLPDRQGFGDASLVRHRPGSIDLGGGNPDTGVLPTGLYRDAVRDLTDDPGFASTLRYAPAAGLESLRSVVAAREGVDASRVIVTSGGIHGLALAVLGTLDPGDTVVVDDPVFPLFLRVLDLVGGLDVVPVRVDAQGLDVELLEEGLRDGLRPRALFTVPTFHNPTGATLTAGRAQRLVELAETYGFTVFLDDPYRDIAFAPDAVPERPGAQESDRVISVHTFSKTLGPGLRLGWNVVPEGLAPAHVKLRNRLDGQASGFLQEVVRRVLDRPEHDEQLLVAAAHYRDKAEALVAALGDTLGEQLQVTAPAGGFFVWARPVDLSVDPGRLFDLAQDEGVFVQRGEWFAVDDDTAVRGHLRLSFSEKSVPELQEGVARLGRAWVRARG</sequence>
<comment type="caution">
    <text evidence="2">The sequence shown here is derived from an EMBL/GenBank/DDBJ whole genome shotgun (WGS) entry which is preliminary data.</text>
</comment>
<dbReference type="Gene3D" id="3.40.640.10">
    <property type="entry name" value="Type I PLP-dependent aspartate aminotransferase-like (Major domain)"/>
    <property type="match status" value="1"/>
</dbReference>
<dbReference type="SUPFAM" id="SSF53383">
    <property type="entry name" value="PLP-dependent transferases"/>
    <property type="match status" value="1"/>
</dbReference>
<dbReference type="InterPro" id="IPR015424">
    <property type="entry name" value="PyrdxlP-dep_Trfase"/>
</dbReference>
<feature type="domain" description="Aminotransferase class I/classII large" evidence="1">
    <location>
        <begin position="65"/>
        <end position="392"/>
    </location>
</feature>